<keyword evidence="4" id="KW-0050">Antiport</keyword>
<dbReference type="Gene3D" id="1.20.1530.20">
    <property type="match status" value="1"/>
</dbReference>
<feature type="transmembrane region" description="Helical" evidence="10">
    <location>
        <begin position="111"/>
        <end position="136"/>
    </location>
</feature>
<keyword evidence="8" id="KW-0406">Ion transport</keyword>
<dbReference type="Pfam" id="PF02080">
    <property type="entry name" value="TrkA_C"/>
    <property type="match status" value="1"/>
</dbReference>
<keyword evidence="7 10" id="KW-1133">Transmembrane helix</keyword>
<keyword evidence="5" id="KW-0630">Potassium</keyword>
<evidence type="ECO:0000256" key="7">
    <source>
        <dbReference type="ARBA" id="ARBA00022989"/>
    </source>
</evidence>
<feature type="domain" description="RCK N-terminal" evidence="11">
    <location>
        <begin position="412"/>
        <end position="528"/>
    </location>
</feature>
<feature type="transmembrane region" description="Helical" evidence="10">
    <location>
        <begin position="359"/>
        <end position="380"/>
    </location>
</feature>
<evidence type="ECO:0000259" key="11">
    <source>
        <dbReference type="PROSITE" id="PS51201"/>
    </source>
</evidence>
<comment type="subcellular location">
    <subcellularLocation>
        <location evidence="1">Membrane</location>
        <topology evidence="1">Multi-pass membrane protein</topology>
    </subcellularLocation>
</comment>
<evidence type="ECO:0000256" key="1">
    <source>
        <dbReference type="ARBA" id="ARBA00004141"/>
    </source>
</evidence>
<dbReference type="Pfam" id="PF02254">
    <property type="entry name" value="TrkA_N"/>
    <property type="match status" value="1"/>
</dbReference>
<feature type="transmembrane region" description="Helical" evidence="10">
    <location>
        <begin position="148"/>
        <end position="170"/>
    </location>
</feature>
<evidence type="ECO:0000256" key="6">
    <source>
        <dbReference type="ARBA" id="ARBA00022692"/>
    </source>
</evidence>
<feature type="transmembrane region" description="Helical" evidence="10">
    <location>
        <begin position="56"/>
        <end position="75"/>
    </location>
</feature>
<protein>
    <submittedName>
        <fullName evidence="13">Cation/proton antiporter YbaL</fullName>
    </submittedName>
</protein>
<name>A0ABM9NE44_9GAMM</name>
<dbReference type="InterPro" id="IPR036291">
    <property type="entry name" value="NAD(P)-bd_dom_sf"/>
</dbReference>
<dbReference type="InterPro" id="IPR038770">
    <property type="entry name" value="Na+/solute_symporter_sf"/>
</dbReference>
<keyword evidence="14" id="KW-1185">Reference proteome</keyword>
<keyword evidence="3" id="KW-0813">Transport</keyword>
<dbReference type="Gene3D" id="3.30.70.1450">
    <property type="entry name" value="Regulator of K+ conductance, C-terminal domain"/>
    <property type="match status" value="1"/>
</dbReference>
<keyword evidence="9 10" id="KW-0472">Membrane</keyword>
<dbReference type="InterPro" id="IPR006153">
    <property type="entry name" value="Cation/H_exchanger_TM"/>
</dbReference>
<dbReference type="InterPro" id="IPR003148">
    <property type="entry name" value="RCK_N"/>
</dbReference>
<keyword evidence="5" id="KW-0633">Potassium transport</keyword>
<feature type="transmembrane region" description="Helical" evidence="10">
    <location>
        <begin position="6"/>
        <end position="25"/>
    </location>
</feature>
<evidence type="ECO:0000256" key="2">
    <source>
        <dbReference type="ARBA" id="ARBA00005551"/>
    </source>
</evidence>
<gene>
    <name evidence="13" type="primary">ybaL</name>
    <name evidence="13" type="ORF">MECH1_V1_0078</name>
</gene>
<feature type="transmembrane region" description="Helical" evidence="10">
    <location>
        <begin position="220"/>
        <end position="248"/>
    </location>
</feature>
<reference evidence="13 14" key="1">
    <citation type="submission" date="2024-04" db="EMBL/GenBank/DDBJ databases">
        <authorList>
            <person name="Cremers G."/>
        </authorList>
    </citation>
    <scope>NUCLEOTIDE SEQUENCE [LARGE SCALE GENOMIC DNA]</scope>
    <source>
        <strain evidence="13">MeCH1-AG</strain>
    </source>
</reference>
<evidence type="ECO:0000313" key="14">
    <source>
        <dbReference type="Proteomes" id="UP001497493"/>
    </source>
</evidence>
<feature type="transmembrane region" description="Helical" evidence="10">
    <location>
        <begin position="298"/>
        <end position="319"/>
    </location>
</feature>
<dbReference type="PANTHER" id="PTHR42751:SF1">
    <property type="entry name" value="CATION_PROTON ANTIPORTER YBAL-RELATED"/>
    <property type="match status" value="1"/>
</dbReference>
<dbReference type="Proteomes" id="UP001497493">
    <property type="component" value="Chromosome"/>
</dbReference>
<feature type="domain" description="RCK C-terminal" evidence="12">
    <location>
        <begin position="577"/>
        <end position="661"/>
    </location>
</feature>
<evidence type="ECO:0000313" key="13">
    <source>
        <dbReference type="EMBL" id="CAL1238859.1"/>
    </source>
</evidence>
<dbReference type="PROSITE" id="PS51201">
    <property type="entry name" value="RCK_N"/>
    <property type="match status" value="1"/>
</dbReference>
<feature type="transmembrane region" description="Helical" evidence="10">
    <location>
        <begin position="32"/>
        <end position="50"/>
    </location>
</feature>
<evidence type="ECO:0000256" key="3">
    <source>
        <dbReference type="ARBA" id="ARBA00022448"/>
    </source>
</evidence>
<comment type="similarity">
    <text evidence="2">Belongs to the monovalent cation:proton antiporter 2 (CPA2) transporter (TC 2.A.37) family.</text>
</comment>
<dbReference type="Pfam" id="PF00999">
    <property type="entry name" value="Na_H_Exchanger"/>
    <property type="match status" value="1"/>
</dbReference>
<dbReference type="SUPFAM" id="SSF51735">
    <property type="entry name" value="NAD(P)-binding Rossmann-fold domains"/>
    <property type="match status" value="1"/>
</dbReference>
<evidence type="ECO:0000256" key="5">
    <source>
        <dbReference type="ARBA" id="ARBA00022538"/>
    </source>
</evidence>
<dbReference type="SUPFAM" id="SSF116726">
    <property type="entry name" value="TrkA C-terminal domain-like"/>
    <property type="match status" value="1"/>
</dbReference>
<organism evidence="13 14">
    <name type="scientific">Candidatus Methylocalor cossyra</name>
    <dbReference type="NCBI Taxonomy" id="3108543"/>
    <lineage>
        <taxon>Bacteria</taxon>
        <taxon>Pseudomonadati</taxon>
        <taxon>Pseudomonadota</taxon>
        <taxon>Gammaproteobacteria</taxon>
        <taxon>Methylococcales</taxon>
        <taxon>Methylococcaceae</taxon>
        <taxon>Candidatus Methylocalor</taxon>
    </lineage>
</organism>
<dbReference type="InterPro" id="IPR006037">
    <property type="entry name" value="RCK_C"/>
</dbReference>
<feature type="transmembrane region" description="Helical" evidence="10">
    <location>
        <begin position="182"/>
        <end position="208"/>
    </location>
</feature>
<evidence type="ECO:0000259" key="12">
    <source>
        <dbReference type="PROSITE" id="PS51202"/>
    </source>
</evidence>
<evidence type="ECO:0000256" key="8">
    <source>
        <dbReference type="ARBA" id="ARBA00023065"/>
    </source>
</evidence>
<keyword evidence="6 10" id="KW-0812">Transmembrane</keyword>
<proteinExistence type="inferred from homology"/>
<dbReference type="PANTHER" id="PTHR42751">
    <property type="entry name" value="SODIUM/HYDROGEN EXCHANGER FAMILY/TRKA DOMAIN PROTEIN"/>
    <property type="match status" value="1"/>
</dbReference>
<evidence type="ECO:0000256" key="10">
    <source>
        <dbReference type="SAM" id="Phobius"/>
    </source>
</evidence>
<feature type="transmembrane region" description="Helical" evidence="10">
    <location>
        <begin position="87"/>
        <end position="105"/>
    </location>
</feature>
<dbReference type="EMBL" id="OZ026884">
    <property type="protein sequence ID" value="CAL1238859.1"/>
    <property type="molecule type" value="Genomic_DNA"/>
</dbReference>
<evidence type="ECO:0000256" key="4">
    <source>
        <dbReference type="ARBA" id="ARBA00022449"/>
    </source>
</evidence>
<accession>A0ABM9NE44</accession>
<dbReference type="InterPro" id="IPR036721">
    <property type="entry name" value="RCK_C_sf"/>
</dbReference>
<evidence type="ECO:0000256" key="9">
    <source>
        <dbReference type="ARBA" id="ARBA00023136"/>
    </source>
</evidence>
<sequence length="667" mass="71384">MQPMPLLIDMVTALAIAFVGGVVVRRLGLPTMVGYLLAGVTIGPFTPGFVGDAETIRQLAELGIVFLMFGVGLHFSFQDLWRVRDIAIVGALGQMATTAALGFQLGQAWGWSPAAAIVLGLAVSVASTVVLLRGLMDNGLLNTPHGQVAVGWLVMEDLATVLVLLVLPTLVQKEAGLDWRELGLTVLAASGFLVFMMAIGARFIPWLLMRVAHTRSRELFILATLTVALGTALGASELFGVSLALGAFAAGAVVNGSPLSHRVAADLLPFREAFSVLFFVSVGMLLDPHYLWEHIPAVAAVTGLIVFGKSVITALWAFLFPHPVRTALVVAAGTSQIGEFSFILGQAGVNLGLLGQEQYALILAGSLLSIVVNPFLFSLVGPGEWLLKQFPPIWRLLNREKQPARSPGQGLAEHLVIIGCGRVGGHLVELAEHFRLPCLVVEADVARARVLAGRGIPTLLGDASNSEILRHAGLERARLLVVTLPEEAASELIVAGARDLAARLPIIVRAATRDGVQRLARLGAQYVIHPELEGGLQLVRHALLELGFSLEEVRRYAEVVRRTCYTAMTHAGEESRLMSESFDAVDRVRMRWISLPPDSPWVGQTAAATAAHHDGAFLAALLRQGELLQEPGPATVFQAGDRLGFIGEPEVLAALKQRIQPVRDQPP</sequence>
<dbReference type="PROSITE" id="PS51202">
    <property type="entry name" value="RCK_C"/>
    <property type="match status" value="1"/>
</dbReference>
<dbReference type="Gene3D" id="3.40.50.720">
    <property type="entry name" value="NAD(P)-binding Rossmann-like Domain"/>
    <property type="match status" value="1"/>
</dbReference>